<accession>A0ABW5X6P3</accession>
<name>A0ABW5X6P3_9FLAO</name>
<proteinExistence type="predicted"/>
<dbReference type="SUPFAM" id="SSF75169">
    <property type="entry name" value="DsrEFH-like"/>
    <property type="match status" value="1"/>
</dbReference>
<keyword evidence="2" id="KW-1185">Reference proteome</keyword>
<protein>
    <submittedName>
        <fullName evidence="1">DsrE family protein</fullName>
    </submittedName>
</protein>
<dbReference type="InterPro" id="IPR027396">
    <property type="entry name" value="DsrEFH-like"/>
</dbReference>
<gene>
    <name evidence="1" type="ORF">ACFSYS_09715</name>
</gene>
<dbReference type="Pfam" id="PF02635">
    <property type="entry name" value="DsrE"/>
    <property type="match status" value="1"/>
</dbReference>
<dbReference type="InterPro" id="IPR003787">
    <property type="entry name" value="Sulphur_relay_DsrE/F-like"/>
</dbReference>
<dbReference type="PANTHER" id="PTHR37691">
    <property type="entry name" value="BLR3518 PROTEIN"/>
    <property type="match status" value="1"/>
</dbReference>
<sequence length="175" mass="19718">MKSTISFIIILISSLQMTAQEWQTPAIEGYGKIKYYEDAAELPDTSLTYKMIFNIDSEKEKEGVNVGLWKIARTLNLLKAGSVANEKIDIVAVLHGEATYAVLTNEKYHERFKTQNPNIELLKLLNENGITIFVCGQATASRDIEKEDINEYVQRALSALTVLPNYQLKGYTLIP</sequence>
<dbReference type="PANTHER" id="PTHR37691:SF1">
    <property type="entry name" value="BLR3518 PROTEIN"/>
    <property type="match status" value="1"/>
</dbReference>
<evidence type="ECO:0000313" key="2">
    <source>
        <dbReference type="Proteomes" id="UP001597438"/>
    </source>
</evidence>
<dbReference type="RefSeq" id="WP_251743083.1">
    <property type="nucleotide sequence ID" value="NZ_JBHUOJ010000021.1"/>
</dbReference>
<dbReference type="Gene3D" id="3.40.1260.10">
    <property type="entry name" value="DsrEFH-like"/>
    <property type="match status" value="1"/>
</dbReference>
<reference evidence="2" key="1">
    <citation type="journal article" date="2019" name="Int. J. Syst. Evol. Microbiol.">
        <title>The Global Catalogue of Microorganisms (GCM) 10K type strain sequencing project: providing services to taxonomists for standard genome sequencing and annotation.</title>
        <authorList>
            <consortium name="The Broad Institute Genomics Platform"/>
            <consortium name="The Broad Institute Genome Sequencing Center for Infectious Disease"/>
            <person name="Wu L."/>
            <person name="Ma J."/>
        </authorList>
    </citation>
    <scope>NUCLEOTIDE SEQUENCE [LARGE SCALE GENOMIC DNA]</scope>
    <source>
        <strain evidence="2">KCTC 52925</strain>
    </source>
</reference>
<dbReference type="EMBL" id="JBHUOJ010000021">
    <property type="protein sequence ID" value="MFD2833564.1"/>
    <property type="molecule type" value="Genomic_DNA"/>
</dbReference>
<evidence type="ECO:0000313" key="1">
    <source>
        <dbReference type="EMBL" id="MFD2833564.1"/>
    </source>
</evidence>
<organism evidence="1 2">
    <name type="scientific">Christiangramia antarctica</name>
    <dbReference type="NCBI Taxonomy" id="2058158"/>
    <lineage>
        <taxon>Bacteria</taxon>
        <taxon>Pseudomonadati</taxon>
        <taxon>Bacteroidota</taxon>
        <taxon>Flavobacteriia</taxon>
        <taxon>Flavobacteriales</taxon>
        <taxon>Flavobacteriaceae</taxon>
        <taxon>Christiangramia</taxon>
    </lineage>
</organism>
<comment type="caution">
    <text evidence="1">The sequence shown here is derived from an EMBL/GenBank/DDBJ whole genome shotgun (WGS) entry which is preliminary data.</text>
</comment>
<dbReference type="Proteomes" id="UP001597438">
    <property type="component" value="Unassembled WGS sequence"/>
</dbReference>